<protein>
    <submittedName>
        <fullName evidence="1">Uncharacterized protein</fullName>
    </submittedName>
</protein>
<name>A0A0L8FIX8_OCTBM</name>
<organism evidence="1">
    <name type="scientific">Octopus bimaculoides</name>
    <name type="common">California two-spotted octopus</name>
    <dbReference type="NCBI Taxonomy" id="37653"/>
    <lineage>
        <taxon>Eukaryota</taxon>
        <taxon>Metazoa</taxon>
        <taxon>Spiralia</taxon>
        <taxon>Lophotrochozoa</taxon>
        <taxon>Mollusca</taxon>
        <taxon>Cephalopoda</taxon>
        <taxon>Coleoidea</taxon>
        <taxon>Octopodiformes</taxon>
        <taxon>Octopoda</taxon>
        <taxon>Incirrata</taxon>
        <taxon>Octopodidae</taxon>
        <taxon>Octopus</taxon>
    </lineage>
</organism>
<dbReference type="AlphaFoldDB" id="A0A0L8FIX8"/>
<proteinExistence type="predicted"/>
<reference evidence="1" key="1">
    <citation type="submission" date="2015-07" db="EMBL/GenBank/DDBJ databases">
        <title>MeaNS - Measles Nucleotide Surveillance Program.</title>
        <authorList>
            <person name="Tran T."/>
            <person name="Druce J."/>
        </authorList>
    </citation>
    <scope>NUCLEOTIDE SEQUENCE</scope>
    <source>
        <strain evidence="1">UCB-OBI-ISO-001</strain>
        <tissue evidence="1">Gonad</tissue>
    </source>
</reference>
<accession>A0A0L8FIX8</accession>
<gene>
    <name evidence="1" type="ORF">OCBIM_22019162mg</name>
</gene>
<sequence length="72" mass="8268">MNIIFLTLSLATQYIVIQWQEYAIIPSFITTILNITVILLKYSADSLIFVSLVTSNQRSRNFIKGRLARNMS</sequence>
<evidence type="ECO:0000313" key="1">
    <source>
        <dbReference type="EMBL" id="KOF63391.1"/>
    </source>
</evidence>
<dbReference type="EMBL" id="KQ431024">
    <property type="protein sequence ID" value="KOF63391.1"/>
    <property type="molecule type" value="Genomic_DNA"/>
</dbReference>